<protein>
    <recommendedName>
        <fullName evidence="3">Transglutaminase-like domain-containing protein</fullName>
    </recommendedName>
</protein>
<dbReference type="OrthoDB" id="3217495at2"/>
<dbReference type="RefSeq" id="WP_147142205.1">
    <property type="nucleotide sequence ID" value="NZ_BJXA01000100.1"/>
</dbReference>
<accession>A0A511MTG3</accession>
<sequence>MNLSFVQTPAELAVFDTTVSEAAEVLRCDTEQVAALASEGLQHRLDPLRGMLFDYADVVNAGACSGSDLSVPELAQRLLMRFAAGTPQSWLRPITWTVTVHLPVGRQGVLAAAVPDRRADGIEALDAPDSDIPPPTVPAGRQSAPYRVRVRLSGQRYDIENTAVRAAFDEHLEAFRSGRVVYQTIAESLRADHRRAWDLGIADCVVTSAVLADRLRDCGSRVRTRRGYLLGLLGSDHAWTEVYEHGHWRPLDVVFAHLAPDGAGEFRQACCGSRFNRLLPCAVEAGAPLVIDAEGGPGSKRAFAGVTSRMEIAAAAGVRW</sequence>
<dbReference type="InterPro" id="IPR038765">
    <property type="entry name" value="Papain-like_cys_pep_sf"/>
</dbReference>
<dbReference type="SUPFAM" id="SSF54001">
    <property type="entry name" value="Cysteine proteinases"/>
    <property type="match status" value="1"/>
</dbReference>
<gene>
    <name evidence="1" type="ORF">NN4_79960</name>
</gene>
<evidence type="ECO:0008006" key="3">
    <source>
        <dbReference type="Google" id="ProtNLM"/>
    </source>
</evidence>
<dbReference type="EMBL" id="BJXA01000100">
    <property type="protein sequence ID" value="GEM43477.1"/>
    <property type="molecule type" value="Genomic_DNA"/>
</dbReference>
<dbReference type="AlphaFoldDB" id="A0A511MTG3"/>
<proteinExistence type="predicted"/>
<evidence type="ECO:0000313" key="2">
    <source>
        <dbReference type="Proteomes" id="UP000321424"/>
    </source>
</evidence>
<organism evidence="1 2">
    <name type="scientific">Nocardia ninae NBRC 108245</name>
    <dbReference type="NCBI Taxonomy" id="1210091"/>
    <lineage>
        <taxon>Bacteria</taxon>
        <taxon>Bacillati</taxon>
        <taxon>Actinomycetota</taxon>
        <taxon>Actinomycetes</taxon>
        <taxon>Mycobacteriales</taxon>
        <taxon>Nocardiaceae</taxon>
        <taxon>Nocardia</taxon>
    </lineage>
</organism>
<dbReference type="Proteomes" id="UP000321424">
    <property type="component" value="Unassembled WGS sequence"/>
</dbReference>
<name>A0A511MTG3_9NOCA</name>
<reference evidence="1 2" key="1">
    <citation type="submission" date="2019-07" db="EMBL/GenBank/DDBJ databases">
        <title>Whole genome shotgun sequence of Nocardia ninae NBRC 108245.</title>
        <authorList>
            <person name="Hosoyama A."/>
            <person name="Uohara A."/>
            <person name="Ohji S."/>
            <person name="Ichikawa N."/>
        </authorList>
    </citation>
    <scope>NUCLEOTIDE SEQUENCE [LARGE SCALE GENOMIC DNA]</scope>
    <source>
        <strain evidence="1 2">NBRC 108245</strain>
    </source>
</reference>
<comment type="caution">
    <text evidence="1">The sequence shown here is derived from an EMBL/GenBank/DDBJ whole genome shotgun (WGS) entry which is preliminary data.</text>
</comment>
<evidence type="ECO:0000313" key="1">
    <source>
        <dbReference type="EMBL" id="GEM43477.1"/>
    </source>
</evidence>
<keyword evidence="2" id="KW-1185">Reference proteome</keyword>